<dbReference type="OrthoDB" id="2004788at2"/>
<name>A0A2A9D488_9MICO</name>
<comment type="caution">
    <text evidence="3">The sequence shown here is derived from an EMBL/GenBank/DDBJ whole genome shotgun (WGS) entry which is preliminary data.</text>
</comment>
<dbReference type="EMBL" id="PDJD01000001">
    <property type="protein sequence ID" value="PFG20670.1"/>
    <property type="molecule type" value="Genomic_DNA"/>
</dbReference>
<reference evidence="3 4" key="1">
    <citation type="submission" date="2017-10" db="EMBL/GenBank/DDBJ databases">
        <title>Sequencing the genomes of 1000 actinobacteria strains.</title>
        <authorList>
            <person name="Klenk H.-P."/>
        </authorList>
    </citation>
    <scope>NUCLEOTIDE SEQUENCE [LARGE SCALE GENOMIC DNA]</scope>
    <source>
        <strain evidence="3 4">DSM 21801</strain>
    </source>
</reference>
<dbReference type="AlphaFoldDB" id="A0A2A9D488"/>
<accession>A0A2A9D488</accession>
<protein>
    <submittedName>
        <fullName evidence="3">Uncharacterized protein</fullName>
    </submittedName>
</protein>
<feature type="chain" id="PRO_5039099500" evidence="2">
    <location>
        <begin position="36"/>
        <end position="262"/>
    </location>
</feature>
<dbReference type="RefSeq" id="WP_098469609.1">
    <property type="nucleotide sequence ID" value="NZ_PDJD01000001.1"/>
</dbReference>
<keyword evidence="2" id="KW-0732">Signal</keyword>
<keyword evidence="4" id="KW-1185">Reference proteome</keyword>
<evidence type="ECO:0000256" key="1">
    <source>
        <dbReference type="SAM" id="MobiDB-lite"/>
    </source>
</evidence>
<evidence type="ECO:0000313" key="4">
    <source>
        <dbReference type="Proteomes" id="UP000224915"/>
    </source>
</evidence>
<evidence type="ECO:0000313" key="3">
    <source>
        <dbReference type="EMBL" id="PFG20670.1"/>
    </source>
</evidence>
<dbReference type="Proteomes" id="UP000224915">
    <property type="component" value="Unassembled WGS sequence"/>
</dbReference>
<dbReference type="PROSITE" id="PS51257">
    <property type="entry name" value="PROKAR_LIPOPROTEIN"/>
    <property type="match status" value="1"/>
</dbReference>
<proteinExistence type="predicted"/>
<feature type="region of interest" description="Disordered" evidence="1">
    <location>
        <begin position="36"/>
        <end position="107"/>
    </location>
</feature>
<evidence type="ECO:0000256" key="2">
    <source>
        <dbReference type="SAM" id="SignalP"/>
    </source>
</evidence>
<organism evidence="3 4">
    <name type="scientific">Serinibacter salmoneus</name>
    <dbReference type="NCBI Taxonomy" id="556530"/>
    <lineage>
        <taxon>Bacteria</taxon>
        <taxon>Bacillati</taxon>
        <taxon>Actinomycetota</taxon>
        <taxon>Actinomycetes</taxon>
        <taxon>Micrococcales</taxon>
        <taxon>Beutenbergiaceae</taxon>
        <taxon>Serinibacter</taxon>
    </lineage>
</organism>
<gene>
    <name evidence="3" type="ORF">ATL40_2278</name>
</gene>
<feature type="signal peptide" evidence="2">
    <location>
        <begin position="1"/>
        <end position="35"/>
    </location>
</feature>
<sequence>MSIPTRGSLRGRAAFATLGASLALVLAGCSSEALTDALESASETESTEVTEEVTKDETTPEPTQEATSEPTQEATTPEPTPTPEPEPTEDPNDFEPVTHTGVGAGVVAMPEGSDIGIVTATHEGSSNFALWSLDGDNNQVDLLVNTIGAYSGTTPWGLTYDTEASSIQVEADGPWSITFEPLLSAAELVMPRSGTGDSVLLYRGAAATPTFTHSGESNFAVWSYGDQRDLLINEIGAYSGTHAITSGPAVIVITADGDWSVE</sequence>
<feature type="compositionally biased region" description="Low complexity" evidence="1">
    <location>
        <begin position="60"/>
        <end position="77"/>
    </location>
</feature>